<dbReference type="InterPro" id="IPR033954">
    <property type="entry name" value="DiS-bond_Isoase_DsbC/G"/>
</dbReference>
<dbReference type="InterPro" id="IPR018950">
    <property type="entry name" value="DiS-bond_isomerase_DsbC/G_N"/>
</dbReference>
<evidence type="ECO:0000256" key="7">
    <source>
        <dbReference type="RuleBase" id="RU364038"/>
    </source>
</evidence>
<dbReference type="GO" id="GO:0042597">
    <property type="term" value="C:periplasmic space"/>
    <property type="evidence" value="ECO:0007669"/>
    <property type="project" value="UniProtKB-SubCell"/>
</dbReference>
<reference evidence="10 11" key="1">
    <citation type="submission" date="2014-11" db="EMBL/GenBank/DDBJ databases">
        <title>Complete Genome Sequence of Pseudoalteromonas sp. Strain OCN003 Isolated from Kaneohe Bay, Oahu, Hawaii.</title>
        <authorList>
            <person name="Beurmann S."/>
            <person name="Videau P."/>
            <person name="Ushijima B."/>
            <person name="Smith A.M."/>
            <person name="Aeby G.S."/>
            <person name="Callahan S.M."/>
            <person name="Belcaid M."/>
        </authorList>
    </citation>
    <scope>NUCLEOTIDE SEQUENCE [LARGE SCALE GENOMIC DNA]</scope>
    <source>
        <strain evidence="10 11">OCN003</strain>
    </source>
</reference>
<dbReference type="InterPro" id="IPR036249">
    <property type="entry name" value="Thioredoxin-like_sf"/>
</dbReference>
<gene>
    <name evidence="10" type="ORF">OM33_06760</name>
</gene>
<accession>A0A0A7EFV0</accession>
<feature type="signal peptide" evidence="7">
    <location>
        <begin position="1"/>
        <end position="19"/>
    </location>
</feature>
<keyword evidence="5" id="KW-1015">Disulfide bond</keyword>
<dbReference type="STRING" id="1348114.OM33_06760"/>
<dbReference type="SUPFAM" id="SSF54423">
    <property type="entry name" value="DsbC/DsbG N-terminal domain-like"/>
    <property type="match status" value="1"/>
</dbReference>
<dbReference type="AlphaFoldDB" id="A0A0A7EFV0"/>
<dbReference type="EMBL" id="CP009888">
    <property type="protein sequence ID" value="AIY64882.1"/>
    <property type="molecule type" value="Genomic_DNA"/>
</dbReference>
<evidence type="ECO:0000259" key="8">
    <source>
        <dbReference type="Pfam" id="PF10411"/>
    </source>
</evidence>
<comment type="function">
    <text evidence="7">Required for disulfide bond formation in some periplasmic proteins. Acts by transferring its disulfide bond to other proteins and is reduced in the process.</text>
</comment>
<dbReference type="Gene3D" id="3.40.30.10">
    <property type="entry name" value="Glutaredoxin"/>
    <property type="match status" value="1"/>
</dbReference>
<dbReference type="Proteomes" id="UP000030341">
    <property type="component" value="Chromosome 1"/>
</dbReference>
<dbReference type="InterPro" id="IPR012336">
    <property type="entry name" value="Thioredoxin-like_fold"/>
</dbReference>
<comment type="similarity">
    <text evidence="2 7">Belongs to the thioredoxin family. DsbC subfamily.</text>
</comment>
<evidence type="ECO:0000256" key="4">
    <source>
        <dbReference type="ARBA" id="ARBA00022764"/>
    </source>
</evidence>
<evidence type="ECO:0000256" key="1">
    <source>
        <dbReference type="ARBA" id="ARBA00004418"/>
    </source>
</evidence>
<evidence type="ECO:0000256" key="6">
    <source>
        <dbReference type="ARBA" id="ARBA00023284"/>
    </source>
</evidence>
<dbReference type="InterPro" id="IPR009094">
    <property type="entry name" value="DiS-bond_isomerase_DsbC/G_N_sf"/>
</dbReference>
<organism evidence="10 11">
    <name type="scientific">Pseudoalteromonas piratica</name>
    <dbReference type="NCBI Taxonomy" id="1348114"/>
    <lineage>
        <taxon>Bacteria</taxon>
        <taxon>Pseudomonadati</taxon>
        <taxon>Pseudomonadota</taxon>
        <taxon>Gammaproteobacteria</taxon>
        <taxon>Alteromonadales</taxon>
        <taxon>Pseudoalteromonadaceae</taxon>
        <taxon>Pseudoalteromonas</taxon>
    </lineage>
</organism>
<dbReference type="PANTHER" id="PTHR35272:SF3">
    <property type="entry name" value="THIOL:DISULFIDE INTERCHANGE PROTEIN DSBC"/>
    <property type="match status" value="1"/>
</dbReference>
<keyword evidence="6 7" id="KW-0676">Redox-active center</keyword>
<dbReference type="KEGG" id="pseo:OM33_06760"/>
<keyword evidence="11" id="KW-1185">Reference proteome</keyword>
<keyword evidence="4 7" id="KW-0574">Periplasm</keyword>
<evidence type="ECO:0000256" key="3">
    <source>
        <dbReference type="ARBA" id="ARBA00022729"/>
    </source>
</evidence>
<evidence type="ECO:0000313" key="11">
    <source>
        <dbReference type="Proteomes" id="UP000030341"/>
    </source>
</evidence>
<feature type="domain" description="Thioredoxin-like fold" evidence="9">
    <location>
        <begin position="114"/>
        <end position="238"/>
    </location>
</feature>
<dbReference type="eggNOG" id="COG1651">
    <property type="taxonomic scope" value="Bacteria"/>
</dbReference>
<dbReference type="CDD" id="cd03020">
    <property type="entry name" value="DsbA_DsbC_DsbG"/>
    <property type="match status" value="1"/>
</dbReference>
<dbReference type="InterPro" id="IPR017937">
    <property type="entry name" value="Thioredoxin_CS"/>
</dbReference>
<keyword evidence="3 7" id="KW-0732">Signal</keyword>
<dbReference type="NCBIfam" id="NF008129">
    <property type="entry name" value="PRK10877.1"/>
    <property type="match status" value="1"/>
</dbReference>
<evidence type="ECO:0000313" key="10">
    <source>
        <dbReference type="EMBL" id="AIY64882.1"/>
    </source>
</evidence>
<dbReference type="Pfam" id="PF13098">
    <property type="entry name" value="Thioredoxin_2"/>
    <property type="match status" value="1"/>
</dbReference>
<evidence type="ECO:0000259" key="9">
    <source>
        <dbReference type="Pfam" id="PF13098"/>
    </source>
</evidence>
<feature type="chain" id="PRO_5010003971" description="Thiol:disulfide interchange protein" evidence="7">
    <location>
        <begin position="20"/>
        <end position="244"/>
    </location>
</feature>
<dbReference type="HOGENOM" id="CLU_083593_0_0_6"/>
<sequence>MKKLAIAAALLSAAFNISANGVAAASVDPIEAKIIAEFEKIGLQASGVAETPVKGLYEVLTNRGVLYSTADGKYLLQGTLLDLENKENLTEVALGNLRKEGVKQFADSMIVYPAKNEKHKVTIFTDITCGYCRKLHRELDDYLDAGITVQYLAYPRAGIPSKGFDDLQDIWCAKDAAKALTDAKAGDDVVDVAACDAPVKEQFEMGQSFGITGTPAIILEDGTLIPGYQPAAQLKQILESSTKG</sequence>
<dbReference type="OrthoDB" id="12976at2"/>
<name>A0A0A7EFV0_9GAMM</name>
<comment type="subcellular location">
    <subcellularLocation>
        <location evidence="1 7">Periplasm</location>
    </subcellularLocation>
</comment>
<dbReference type="SUPFAM" id="SSF52833">
    <property type="entry name" value="Thioredoxin-like"/>
    <property type="match status" value="1"/>
</dbReference>
<dbReference type="PROSITE" id="PS00194">
    <property type="entry name" value="THIOREDOXIN_1"/>
    <property type="match status" value="1"/>
</dbReference>
<dbReference type="Pfam" id="PF10411">
    <property type="entry name" value="DsbC_N"/>
    <property type="match status" value="1"/>
</dbReference>
<dbReference type="PANTHER" id="PTHR35272">
    <property type="entry name" value="THIOL:DISULFIDE INTERCHANGE PROTEIN DSBC-RELATED"/>
    <property type="match status" value="1"/>
</dbReference>
<proteinExistence type="inferred from homology"/>
<dbReference type="Gene3D" id="3.10.450.70">
    <property type="entry name" value="Disulphide bond isomerase, DsbC/G, N-terminal"/>
    <property type="match status" value="1"/>
</dbReference>
<evidence type="ECO:0000256" key="5">
    <source>
        <dbReference type="ARBA" id="ARBA00023157"/>
    </source>
</evidence>
<dbReference type="InterPro" id="IPR051470">
    <property type="entry name" value="Thiol:disulfide_interchange"/>
</dbReference>
<dbReference type="RefSeq" id="WP_038640258.1">
    <property type="nucleotide sequence ID" value="NZ_CP009888.1"/>
</dbReference>
<feature type="domain" description="Disulphide bond isomerase DsbC/G N-terminal" evidence="8">
    <location>
        <begin position="26"/>
        <end position="91"/>
    </location>
</feature>
<evidence type="ECO:0000256" key="2">
    <source>
        <dbReference type="ARBA" id="ARBA00009813"/>
    </source>
</evidence>
<protein>
    <recommendedName>
        <fullName evidence="7">Thiol:disulfide interchange protein</fullName>
    </recommendedName>
</protein>